<reference evidence="6 7" key="1">
    <citation type="submission" date="2016-10" db="EMBL/GenBank/DDBJ databases">
        <authorList>
            <person name="de Groot N.N."/>
        </authorList>
    </citation>
    <scope>NUCLEOTIDE SEQUENCE [LARGE SCALE GENOMIC DNA]</scope>
    <source>
        <strain evidence="5 7">NLAE-zl-C202</strain>
        <strain evidence="4 6">NLAE-zl-G339</strain>
    </source>
</reference>
<dbReference type="EMBL" id="JAIWWW010000048">
    <property type="protein sequence ID" value="MCA4525703.1"/>
    <property type="molecule type" value="Genomic_DNA"/>
</dbReference>
<feature type="transmembrane region" description="Helical" evidence="1">
    <location>
        <begin position="29"/>
        <end position="49"/>
    </location>
</feature>
<feature type="transmembrane region" description="Helical" evidence="1">
    <location>
        <begin position="91"/>
        <end position="112"/>
    </location>
</feature>
<protein>
    <submittedName>
        <fullName evidence="5">Histidine kinase</fullName>
    </submittedName>
</protein>
<evidence type="ECO:0000313" key="4">
    <source>
        <dbReference type="EMBL" id="SEA37599.1"/>
    </source>
</evidence>
<evidence type="ECO:0000313" key="7">
    <source>
        <dbReference type="Proteomes" id="UP000183766"/>
    </source>
</evidence>
<dbReference type="RefSeq" id="WP_074705578.1">
    <property type="nucleotide sequence ID" value="NZ_FNRP01000005.1"/>
</dbReference>
<dbReference type="Proteomes" id="UP001197958">
    <property type="component" value="Unassembled WGS sequence"/>
</dbReference>
<feature type="domain" description="Signal transduction histidine kinase internal region" evidence="2">
    <location>
        <begin position="179"/>
        <end position="251"/>
    </location>
</feature>
<organism evidence="5 7">
    <name type="scientific">Bacteroides xylanisolvens</name>
    <dbReference type="NCBI Taxonomy" id="371601"/>
    <lineage>
        <taxon>Bacteria</taxon>
        <taxon>Pseudomonadati</taxon>
        <taxon>Bacteroidota</taxon>
        <taxon>Bacteroidia</taxon>
        <taxon>Bacteroidales</taxon>
        <taxon>Bacteroidaceae</taxon>
        <taxon>Bacteroides</taxon>
    </lineage>
</organism>
<evidence type="ECO:0000313" key="3">
    <source>
        <dbReference type="EMBL" id="MCA4525703.1"/>
    </source>
</evidence>
<keyword evidence="5" id="KW-0418">Kinase</keyword>
<evidence type="ECO:0000256" key="1">
    <source>
        <dbReference type="SAM" id="Phobius"/>
    </source>
</evidence>
<sequence>MTTETLATGSESTFLYRFLVSPDLRWMRYLVLILVLGTISFNQVFIIFLDYKDILGGWIYTFTFLYLLTYVAVIYLNLFQLFPKYLLKRHYLTYLSLLSTAMIVALLIQMSIEYMAYSYWPELHARGSYFSMHMVVDYISSFMLSTLCMIGGTMTVLLKEWMINNRRVSQMEKAHVVSEVERLKEQISPELLFKTLHQSGELTLSEPETASKMLMKLSQLLRYQLYDCNRAKVLLSSEITFLTNYLTLEQTSRPQFYYEFTSEGEVNRMLVPPLLFIPFVQYIVKAIDEQQIQPPVSLKTHLKAEKGTIIFACACPEVNLLSSDKGLERIRQRLDILYGSRYRLSLAVGSIWLELKGGES</sequence>
<dbReference type="GO" id="GO:0016020">
    <property type="term" value="C:membrane"/>
    <property type="evidence" value="ECO:0007669"/>
    <property type="project" value="InterPro"/>
</dbReference>
<dbReference type="Pfam" id="PF06580">
    <property type="entry name" value="His_kinase"/>
    <property type="match status" value="1"/>
</dbReference>
<dbReference type="EMBL" id="FOUM01000005">
    <property type="protein sequence ID" value="SFM45352.1"/>
    <property type="molecule type" value="Genomic_DNA"/>
</dbReference>
<dbReference type="EMBL" id="FNRP01000005">
    <property type="protein sequence ID" value="SEA37599.1"/>
    <property type="molecule type" value="Genomic_DNA"/>
</dbReference>
<evidence type="ECO:0000259" key="2">
    <source>
        <dbReference type="Pfam" id="PF06580"/>
    </source>
</evidence>
<feature type="transmembrane region" description="Helical" evidence="1">
    <location>
        <begin position="55"/>
        <end position="79"/>
    </location>
</feature>
<name>A0A1I4QZ54_9BACE</name>
<dbReference type="AlphaFoldDB" id="A0A1I4QZ54"/>
<dbReference type="PANTHER" id="PTHR34220">
    <property type="entry name" value="SENSOR HISTIDINE KINASE YPDA"/>
    <property type="match status" value="1"/>
</dbReference>
<reference evidence="3" key="2">
    <citation type="submission" date="2023-08" db="EMBL/GenBank/DDBJ databases">
        <title>Mucin Metabolism Genes Underlie the Key Renovations of Bacteroides xylanisolvens Genomes in Captive Great Apes.</title>
        <authorList>
            <person name="Nishida A.H."/>
        </authorList>
    </citation>
    <scope>NUCLEOTIDE SEQUENCE</scope>
    <source>
        <strain evidence="3">P19.10B</strain>
    </source>
</reference>
<proteinExistence type="predicted"/>
<dbReference type="GO" id="GO:0000155">
    <property type="term" value="F:phosphorelay sensor kinase activity"/>
    <property type="evidence" value="ECO:0007669"/>
    <property type="project" value="InterPro"/>
</dbReference>
<dbReference type="InterPro" id="IPR050640">
    <property type="entry name" value="Bact_2-comp_sensor_kinase"/>
</dbReference>
<keyword evidence="1" id="KW-0812">Transmembrane</keyword>
<dbReference type="InterPro" id="IPR010559">
    <property type="entry name" value="Sig_transdc_His_kin_internal"/>
</dbReference>
<dbReference type="Proteomes" id="UP000183040">
    <property type="component" value="Unassembled WGS sequence"/>
</dbReference>
<dbReference type="PANTHER" id="PTHR34220:SF7">
    <property type="entry name" value="SENSOR HISTIDINE KINASE YPDA"/>
    <property type="match status" value="1"/>
</dbReference>
<keyword evidence="1" id="KW-0472">Membrane</keyword>
<feature type="transmembrane region" description="Helical" evidence="1">
    <location>
        <begin position="138"/>
        <end position="158"/>
    </location>
</feature>
<keyword evidence="1" id="KW-1133">Transmembrane helix</keyword>
<gene>
    <name evidence="3" type="ORF">LDZ35_21105</name>
    <name evidence="4" type="ORF">SAMN04487924_105144</name>
    <name evidence="5" type="ORF">SAMN05216250_10561</name>
</gene>
<accession>A0A1I4QZ54</accession>
<evidence type="ECO:0000313" key="6">
    <source>
        <dbReference type="Proteomes" id="UP000183040"/>
    </source>
</evidence>
<dbReference type="Proteomes" id="UP000183766">
    <property type="component" value="Unassembled WGS sequence"/>
</dbReference>
<keyword evidence="5" id="KW-0808">Transferase</keyword>
<evidence type="ECO:0000313" key="5">
    <source>
        <dbReference type="EMBL" id="SFM45352.1"/>
    </source>
</evidence>